<comment type="catalytic activity">
    <reaction evidence="6">
        <text>Endonucleolytic cleavage at apurinic or apyrimidinic sites to products with a 5'-phosphate.</text>
        <dbReference type="EC" id="3.1.21.7"/>
    </reaction>
</comment>
<dbReference type="GO" id="GO:0043737">
    <property type="term" value="F:deoxyribonuclease V activity"/>
    <property type="evidence" value="ECO:0007669"/>
    <property type="project" value="UniProtKB-UniRule"/>
</dbReference>
<evidence type="ECO:0000256" key="2">
    <source>
        <dbReference type="ARBA" id="ARBA00022490"/>
    </source>
</evidence>
<feature type="binding site" evidence="6">
    <location>
        <position position="44"/>
    </location>
    <ligand>
        <name>Mg(2+)</name>
        <dbReference type="ChEBI" id="CHEBI:18420"/>
    </ligand>
</feature>
<dbReference type="PANTHER" id="PTHR28511">
    <property type="entry name" value="ENDONUCLEASE V"/>
    <property type="match status" value="1"/>
</dbReference>
<evidence type="ECO:0000256" key="3">
    <source>
        <dbReference type="ARBA" id="ARBA00022722"/>
    </source>
</evidence>
<comment type="subcellular location">
    <subcellularLocation>
        <location evidence="1 6">Cytoplasm</location>
    </subcellularLocation>
</comment>
<evidence type="ECO:0000256" key="4">
    <source>
        <dbReference type="ARBA" id="ARBA00022759"/>
    </source>
</evidence>
<keyword evidence="6" id="KW-0234">DNA repair</keyword>
<evidence type="ECO:0000313" key="7">
    <source>
        <dbReference type="EMBL" id="APG24302.1"/>
    </source>
</evidence>
<evidence type="ECO:0000256" key="6">
    <source>
        <dbReference type="HAMAP-Rule" id="MF_00801"/>
    </source>
</evidence>
<dbReference type="OrthoDB" id="9790916at2"/>
<comment type="function">
    <text evidence="6">DNA repair enzyme involved in the repair of deaminated bases. Selectively cleaves double-stranded DNA at the second phosphodiester bond 3' to a deoxyinosine leaving behind the intact lesion on the nicked DNA.</text>
</comment>
<feature type="binding site" evidence="6">
    <location>
        <position position="112"/>
    </location>
    <ligand>
        <name>Mg(2+)</name>
        <dbReference type="ChEBI" id="CHEBI:18420"/>
    </ligand>
</feature>
<feature type="site" description="Interaction with target DNA" evidence="6">
    <location>
        <position position="82"/>
    </location>
</feature>
<keyword evidence="2 6" id="KW-0963">Cytoplasm</keyword>
<dbReference type="NCBIfam" id="NF008629">
    <property type="entry name" value="PRK11617.1"/>
    <property type="match status" value="1"/>
</dbReference>
<dbReference type="GO" id="GO:0006281">
    <property type="term" value="P:DNA repair"/>
    <property type="evidence" value="ECO:0007669"/>
    <property type="project" value="UniProtKB-UniRule"/>
</dbReference>
<gene>
    <name evidence="6" type="primary">nfi</name>
    <name evidence="7" type="ORF">A7E75_04070</name>
</gene>
<dbReference type="GO" id="GO:0005737">
    <property type="term" value="C:cytoplasm"/>
    <property type="evidence" value="ECO:0007669"/>
    <property type="project" value="UniProtKB-SubCell"/>
</dbReference>
<keyword evidence="4 6" id="KW-0255">Endonuclease</keyword>
<dbReference type="Proteomes" id="UP000182264">
    <property type="component" value="Chromosome"/>
</dbReference>
<organism evidence="7 8">
    <name type="scientific">Syntrophotalea acetylenica</name>
    <name type="common">Pelobacter acetylenicus</name>
    <dbReference type="NCBI Taxonomy" id="29542"/>
    <lineage>
        <taxon>Bacteria</taxon>
        <taxon>Pseudomonadati</taxon>
        <taxon>Thermodesulfobacteriota</taxon>
        <taxon>Desulfuromonadia</taxon>
        <taxon>Desulfuromonadales</taxon>
        <taxon>Syntrophotaleaceae</taxon>
        <taxon>Syntrophotalea</taxon>
    </lineage>
</organism>
<sequence>MEFAELHGWCMTPRQAIALQKALAHRVCTESRLPQNLRHVAGVDVSFRRGDSLFHAAVVVVDLADMACVEAVCAAIEIRFPYVPGLLSFRELPVVLEAFRKLRSTPDAVLVDGQGIAHPRRLGLASHLGLWLGLPTVGCAKSRLCGEHPPPGRRRGERVPLVLDGTVVGTVLTTRDGIRPLYVSPGHMMDVPGAAELVLACTGRYRLPEPIRRAHQCANEARQRARSDINSPFH</sequence>
<accession>A0A1L3GEB1</accession>
<keyword evidence="6" id="KW-0227">DNA damage</keyword>
<comment type="similarity">
    <text evidence="6">Belongs to the endonuclease V family.</text>
</comment>
<dbReference type="EMBL" id="CP015518">
    <property type="protein sequence ID" value="APG24302.1"/>
    <property type="molecule type" value="Genomic_DNA"/>
</dbReference>
<keyword evidence="3 6" id="KW-0540">Nuclease</keyword>
<dbReference type="GO" id="GO:0003727">
    <property type="term" value="F:single-stranded RNA binding"/>
    <property type="evidence" value="ECO:0007669"/>
    <property type="project" value="TreeGrafter"/>
</dbReference>
<dbReference type="Gene3D" id="3.30.2170.10">
    <property type="entry name" value="archaeoglobus fulgidus dsm 4304 superfamily"/>
    <property type="match status" value="1"/>
</dbReference>
<keyword evidence="8" id="KW-1185">Reference proteome</keyword>
<dbReference type="HAMAP" id="MF_00801">
    <property type="entry name" value="Endonuclease_5"/>
    <property type="match status" value="1"/>
</dbReference>
<dbReference type="CDD" id="cd06559">
    <property type="entry name" value="Endonuclease_V"/>
    <property type="match status" value="1"/>
</dbReference>
<dbReference type="AlphaFoldDB" id="A0A1L3GEB1"/>
<dbReference type="STRING" id="29542.A6070_12705"/>
<proteinExistence type="inferred from homology"/>
<evidence type="ECO:0000256" key="1">
    <source>
        <dbReference type="ARBA" id="ARBA00004496"/>
    </source>
</evidence>
<name>A0A1L3GEB1_SYNAC</name>
<protein>
    <recommendedName>
        <fullName evidence="6">Endonuclease V</fullName>
        <ecNumber evidence="6">3.1.21.7</ecNumber>
    </recommendedName>
    <alternativeName>
        <fullName evidence="6">Deoxyinosine 3'endonuclease</fullName>
    </alternativeName>
    <alternativeName>
        <fullName evidence="6">Deoxyribonuclease V</fullName>
        <shortName evidence="6">DNase V</shortName>
    </alternativeName>
</protein>
<dbReference type="KEGG" id="pace:A6070_12705"/>
<dbReference type="GO" id="GO:0016891">
    <property type="term" value="F:RNA endonuclease activity producing 5'-phosphomonoesters, hydrolytic mechanism"/>
    <property type="evidence" value="ECO:0007669"/>
    <property type="project" value="TreeGrafter"/>
</dbReference>
<dbReference type="PANTHER" id="PTHR28511:SF1">
    <property type="entry name" value="ENDONUCLEASE V"/>
    <property type="match status" value="1"/>
</dbReference>
<evidence type="ECO:0000313" key="8">
    <source>
        <dbReference type="Proteomes" id="UP000182264"/>
    </source>
</evidence>
<reference evidence="7 8" key="1">
    <citation type="journal article" date="2017" name="Genome Announc.">
        <title>Complete Genome Sequences of Two Acetylene-Fermenting Pelobacter acetylenicus Strains.</title>
        <authorList>
            <person name="Sutton J.M."/>
            <person name="Baesman S.M."/>
            <person name="Fierst J.L."/>
            <person name="Poret-Peterson A.T."/>
            <person name="Oremland R.S."/>
            <person name="Dunlap D.S."/>
            <person name="Akob D.M."/>
        </authorList>
    </citation>
    <scope>NUCLEOTIDE SEQUENCE [LARGE SCALE GENOMIC DNA]</scope>
    <source>
        <strain evidence="7 8">DSM 3247</strain>
    </source>
</reference>
<keyword evidence="6" id="KW-0460">Magnesium</keyword>
<keyword evidence="5 6" id="KW-0378">Hydrolase</keyword>
<dbReference type="InterPro" id="IPR007581">
    <property type="entry name" value="Endonuclease-V"/>
</dbReference>
<comment type="cofactor">
    <cofactor evidence="6">
        <name>Mg(2+)</name>
        <dbReference type="ChEBI" id="CHEBI:18420"/>
    </cofactor>
</comment>
<dbReference type="GO" id="GO:0000287">
    <property type="term" value="F:magnesium ion binding"/>
    <property type="evidence" value="ECO:0007669"/>
    <property type="project" value="UniProtKB-UniRule"/>
</dbReference>
<keyword evidence="6" id="KW-0479">Metal-binding</keyword>
<dbReference type="Pfam" id="PF04493">
    <property type="entry name" value="Endonuclease_5"/>
    <property type="match status" value="1"/>
</dbReference>
<evidence type="ECO:0000256" key="5">
    <source>
        <dbReference type="ARBA" id="ARBA00022801"/>
    </source>
</evidence>
<dbReference type="RefSeq" id="WP_072286142.1">
    <property type="nucleotide sequence ID" value="NZ_CP015455.1"/>
</dbReference>
<dbReference type="EC" id="3.1.21.7" evidence="6"/>